<dbReference type="InterPro" id="IPR056632">
    <property type="entry name" value="DUF7730"/>
</dbReference>
<dbReference type="RefSeq" id="XP_024718353.1">
    <property type="nucleotide sequence ID" value="XM_024865929.1"/>
</dbReference>
<proteinExistence type="predicted"/>
<sequence length="231" mass="26170">MEEIRERSTASRPPMPTSFFDLPRELRDIIYWEVLISPTGYIEPVPIPIVHHKKPPANQIRRQRFKLRIFPSSASSSSSSSSSPSSSEKNGVVSLSLARVCRQINLETRALFWKHNTFHFDTPYSLIKTLKEMGQIPSRLITSISLSLSISLCKLLPKALRLLASRTRHGAFRRLSLDIARSDLIGIARCKTSGDEKRIDDYDELLGMLREGSAGWMVYIRPCVTENGVKE</sequence>
<reference evidence="2 3" key="1">
    <citation type="journal article" date="2018" name="New Phytol.">
        <title>Comparative genomics and transcriptomics depict ericoid mycorrhizal fungi as versatile saprotrophs and plant mutualists.</title>
        <authorList>
            <person name="Martino E."/>
            <person name="Morin E."/>
            <person name="Grelet G.A."/>
            <person name="Kuo A."/>
            <person name="Kohler A."/>
            <person name="Daghino S."/>
            <person name="Barry K.W."/>
            <person name="Cichocki N."/>
            <person name="Clum A."/>
            <person name="Dockter R.B."/>
            <person name="Hainaut M."/>
            <person name="Kuo R.C."/>
            <person name="LaButti K."/>
            <person name="Lindahl B.D."/>
            <person name="Lindquist E.A."/>
            <person name="Lipzen A."/>
            <person name="Khouja H.R."/>
            <person name="Magnuson J."/>
            <person name="Murat C."/>
            <person name="Ohm R.A."/>
            <person name="Singer S.W."/>
            <person name="Spatafora J.W."/>
            <person name="Wang M."/>
            <person name="Veneault-Fourrey C."/>
            <person name="Henrissat B."/>
            <person name="Grigoriev I.V."/>
            <person name="Martin F.M."/>
            <person name="Perotto S."/>
        </authorList>
    </citation>
    <scope>NUCLEOTIDE SEQUENCE [LARGE SCALE GENOMIC DNA]</scope>
    <source>
        <strain evidence="2 3">ATCC 22711</strain>
    </source>
</reference>
<dbReference type="OrthoDB" id="5272396at2759"/>
<dbReference type="PANTHER" id="PTHR38790">
    <property type="entry name" value="2EXR DOMAIN-CONTAINING PROTEIN-RELATED"/>
    <property type="match status" value="1"/>
</dbReference>
<gene>
    <name evidence="2" type="ORF">M430DRAFT_30060</name>
</gene>
<name>A0A2T3AUK5_AMORE</name>
<accession>A0A2T3AUK5</accession>
<organism evidence="2 3">
    <name type="scientific">Amorphotheca resinae ATCC 22711</name>
    <dbReference type="NCBI Taxonomy" id="857342"/>
    <lineage>
        <taxon>Eukaryota</taxon>
        <taxon>Fungi</taxon>
        <taxon>Dikarya</taxon>
        <taxon>Ascomycota</taxon>
        <taxon>Pezizomycotina</taxon>
        <taxon>Leotiomycetes</taxon>
        <taxon>Helotiales</taxon>
        <taxon>Amorphothecaceae</taxon>
        <taxon>Amorphotheca</taxon>
    </lineage>
</organism>
<dbReference type="Pfam" id="PF24864">
    <property type="entry name" value="DUF7730"/>
    <property type="match status" value="1"/>
</dbReference>
<protein>
    <recommendedName>
        <fullName evidence="1">DUF7730 domain-containing protein</fullName>
    </recommendedName>
</protein>
<evidence type="ECO:0000313" key="2">
    <source>
        <dbReference type="EMBL" id="PSS12355.1"/>
    </source>
</evidence>
<evidence type="ECO:0000313" key="3">
    <source>
        <dbReference type="Proteomes" id="UP000241818"/>
    </source>
</evidence>
<dbReference type="Proteomes" id="UP000241818">
    <property type="component" value="Unassembled WGS sequence"/>
</dbReference>
<dbReference type="InParanoid" id="A0A2T3AUK5"/>
<evidence type="ECO:0000259" key="1">
    <source>
        <dbReference type="Pfam" id="PF24864"/>
    </source>
</evidence>
<dbReference type="AlphaFoldDB" id="A0A2T3AUK5"/>
<keyword evidence="3" id="KW-1185">Reference proteome</keyword>
<dbReference type="GeneID" id="36574010"/>
<feature type="domain" description="DUF7730" evidence="1">
    <location>
        <begin position="18"/>
        <end position="151"/>
    </location>
</feature>
<dbReference type="EMBL" id="KZ679015">
    <property type="protein sequence ID" value="PSS12355.1"/>
    <property type="molecule type" value="Genomic_DNA"/>
</dbReference>